<evidence type="ECO:0000313" key="1">
    <source>
        <dbReference type="EMBL" id="KAK1858752.1"/>
    </source>
</evidence>
<comment type="caution">
    <text evidence="1">The sequence shown here is derived from an EMBL/GenBank/DDBJ whole genome shotgun (WGS) entry which is preliminary data.</text>
</comment>
<dbReference type="Proteomes" id="UP000798662">
    <property type="component" value="Chromosome 1"/>
</dbReference>
<accession>A0ACC3BLG4</accession>
<reference evidence="1" key="1">
    <citation type="submission" date="2019-11" db="EMBL/GenBank/DDBJ databases">
        <title>Nori genome reveals adaptations in red seaweeds to the harsh intertidal environment.</title>
        <authorList>
            <person name="Wang D."/>
            <person name="Mao Y."/>
        </authorList>
    </citation>
    <scope>NUCLEOTIDE SEQUENCE</scope>
    <source>
        <tissue evidence="1">Gametophyte</tissue>
    </source>
</reference>
<dbReference type="EMBL" id="CM020618">
    <property type="protein sequence ID" value="KAK1858752.1"/>
    <property type="molecule type" value="Genomic_DNA"/>
</dbReference>
<proteinExistence type="predicted"/>
<protein>
    <submittedName>
        <fullName evidence="1">Uncharacterized protein</fullName>
    </submittedName>
</protein>
<gene>
    <name evidence="1" type="ORF">I4F81_001353</name>
</gene>
<organism evidence="1 2">
    <name type="scientific">Pyropia yezoensis</name>
    <name type="common">Susabi-nori</name>
    <name type="synonym">Porphyra yezoensis</name>
    <dbReference type="NCBI Taxonomy" id="2788"/>
    <lineage>
        <taxon>Eukaryota</taxon>
        <taxon>Rhodophyta</taxon>
        <taxon>Bangiophyceae</taxon>
        <taxon>Bangiales</taxon>
        <taxon>Bangiaceae</taxon>
        <taxon>Pyropia</taxon>
    </lineage>
</organism>
<evidence type="ECO:0000313" key="2">
    <source>
        <dbReference type="Proteomes" id="UP000798662"/>
    </source>
</evidence>
<name>A0ACC3BLG4_PYRYE</name>
<sequence length="306" mass="32636">MSSCRRRPSFPPPPPPPTLTRQARRTHPTDDRVVTRQARSAGKDLRLAREERVAGGGRGLGTVGRRQDAPIAIATRGAVTGAGGRQSAPATRVSCSCHRPHKGAPPLAPAPPTARQILHQRPATVVVGRCRRAGAGAGRRSHNAVACTRTRGGVGGDHGGWRWAVGPQERKIAAHPQTRSPPLLPPPPPPPTPPPRPWAGRPTACPLSRLQASPTAARPPPASVAIGDDAPSDATATRSRGRGCPSSPTRLGPRPRLPPPHRRRHAPRKRRGRLPRRWPCSWRGLCGGIAPLRRHTPPPPPPRQAQ</sequence>
<keyword evidence="2" id="KW-1185">Reference proteome</keyword>